<name>A0AA88U1K6_9ASTE</name>
<evidence type="ECO:0000313" key="6">
    <source>
        <dbReference type="EMBL" id="KAK2966885.1"/>
    </source>
</evidence>
<comment type="caution">
    <text evidence="6">The sequence shown here is derived from an EMBL/GenBank/DDBJ whole genome shotgun (WGS) entry which is preliminary data.</text>
</comment>
<evidence type="ECO:0000256" key="2">
    <source>
        <dbReference type="ARBA" id="ARBA00007447"/>
    </source>
</evidence>
<keyword evidence="3" id="KW-0964">Secreted</keyword>
<sequence>MGHTYSFLPNVDASSSLTYIPLLINRIGTGTGYFQGEASAEYFIGVKSIKVNRKAIPINTTLLSINSEGYGGTKISTVSPYTVLEISIYDAVFSALTQEVSRKKVTAFTSMGPFGVCLTSTDVGSTLVGPAVPQVDLVLQSQSVYWRMFGFLDGGLNPRTSIMIGGHQIEENLLEFHLAASRLEFSSSLLSRQTTCANFNFTFNA</sequence>
<dbReference type="GO" id="GO:0005576">
    <property type="term" value="C:extracellular region"/>
    <property type="evidence" value="ECO:0007669"/>
    <property type="project" value="UniProtKB-SubCell"/>
</dbReference>
<accession>A0AA88U1K6</accession>
<dbReference type="GO" id="GO:0004190">
    <property type="term" value="F:aspartic-type endopeptidase activity"/>
    <property type="evidence" value="ECO:0007669"/>
    <property type="project" value="InterPro"/>
</dbReference>
<proteinExistence type="inferred from homology"/>
<dbReference type="GO" id="GO:0006508">
    <property type="term" value="P:proteolysis"/>
    <property type="evidence" value="ECO:0007669"/>
    <property type="project" value="InterPro"/>
</dbReference>
<keyword evidence="7" id="KW-1185">Reference proteome</keyword>
<feature type="domain" description="Xylanase inhibitor C-terminal" evidence="5">
    <location>
        <begin position="41"/>
        <end position="150"/>
    </location>
</feature>
<dbReference type="FunFam" id="2.40.70.10:FF:000041">
    <property type="entry name" value="Basic 7S globulin"/>
    <property type="match status" value="1"/>
</dbReference>
<protein>
    <recommendedName>
        <fullName evidence="5">Xylanase inhibitor C-terminal domain-containing protein</fullName>
    </recommendedName>
</protein>
<comment type="subcellular location">
    <subcellularLocation>
        <location evidence="1">Secreted</location>
        <location evidence="1">Extracellular space</location>
    </subcellularLocation>
</comment>
<dbReference type="EMBL" id="JAVXUO010003084">
    <property type="protein sequence ID" value="KAK2966885.1"/>
    <property type="molecule type" value="Genomic_DNA"/>
</dbReference>
<dbReference type="AlphaFoldDB" id="A0AA88U1K6"/>
<organism evidence="6 7">
    <name type="scientific">Escallonia rubra</name>
    <dbReference type="NCBI Taxonomy" id="112253"/>
    <lineage>
        <taxon>Eukaryota</taxon>
        <taxon>Viridiplantae</taxon>
        <taxon>Streptophyta</taxon>
        <taxon>Embryophyta</taxon>
        <taxon>Tracheophyta</taxon>
        <taxon>Spermatophyta</taxon>
        <taxon>Magnoliopsida</taxon>
        <taxon>eudicotyledons</taxon>
        <taxon>Gunneridae</taxon>
        <taxon>Pentapetalae</taxon>
        <taxon>asterids</taxon>
        <taxon>campanulids</taxon>
        <taxon>Escalloniales</taxon>
        <taxon>Escalloniaceae</taxon>
        <taxon>Escallonia</taxon>
    </lineage>
</organism>
<dbReference type="InterPro" id="IPR001461">
    <property type="entry name" value="Aspartic_peptidase_A1"/>
</dbReference>
<evidence type="ECO:0000256" key="1">
    <source>
        <dbReference type="ARBA" id="ARBA00004239"/>
    </source>
</evidence>
<keyword evidence="4" id="KW-0732">Signal</keyword>
<evidence type="ECO:0000313" key="7">
    <source>
        <dbReference type="Proteomes" id="UP001187471"/>
    </source>
</evidence>
<dbReference type="SUPFAM" id="SSF50630">
    <property type="entry name" value="Acid proteases"/>
    <property type="match status" value="1"/>
</dbReference>
<dbReference type="InterPro" id="IPR021109">
    <property type="entry name" value="Peptidase_aspartic_dom_sf"/>
</dbReference>
<dbReference type="InterPro" id="IPR032799">
    <property type="entry name" value="TAXi_C"/>
</dbReference>
<dbReference type="PANTHER" id="PTHR47965">
    <property type="entry name" value="ASPARTYL PROTEASE-RELATED"/>
    <property type="match status" value="1"/>
</dbReference>
<dbReference type="Gene3D" id="2.40.70.10">
    <property type="entry name" value="Acid Proteases"/>
    <property type="match status" value="1"/>
</dbReference>
<dbReference type="Proteomes" id="UP001187471">
    <property type="component" value="Unassembled WGS sequence"/>
</dbReference>
<evidence type="ECO:0000259" key="5">
    <source>
        <dbReference type="Pfam" id="PF14541"/>
    </source>
</evidence>
<dbReference type="Pfam" id="PF14541">
    <property type="entry name" value="TAXi_C"/>
    <property type="match status" value="1"/>
</dbReference>
<gene>
    <name evidence="6" type="ORF">RJ640_028895</name>
</gene>
<evidence type="ECO:0000256" key="3">
    <source>
        <dbReference type="ARBA" id="ARBA00022525"/>
    </source>
</evidence>
<dbReference type="PANTHER" id="PTHR47965:SF103">
    <property type="entry name" value="EUKARYOTIC ASPARTYL PROTEASE FAMILY PROTEIN"/>
    <property type="match status" value="1"/>
</dbReference>
<comment type="similarity">
    <text evidence="2">Belongs to the peptidase A1 family.</text>
</comment>
<evidence type="ECO:0000256" key="4">
    <source>
        <dbReference type="ARBA" id="ARBA00022729"/>
    </source>
</evidence>
<reference evidence="6" key="1">
    <citation type="submission" date="2022-12" db="EMBL/GenBank/DDBJ databases">
        <title>Draft genome assemblies for two species of Escallonia (Escalloniales).</title>
        <authorList>
            <person name="Chanderbali A."/>
            <person name="Dervinis C."/>
            <person name="Anghel I."/>
            <person name="Soltis D."/>
            <person name="Soltis P."/>
            <person name="Zapata F."/>
        </authorList>
    </citation>
    <scope>NUCLEOTIDE SEQUENCE</scope>
    <source>
        <strain evidence="6">UCBG92.1500</strain>
        <tissue evidence="6">Leaf</tissue>
    </source>
</reference>